<protein>
    <submittedName>
        <fullName evidence="1">Tetratricopeptide repeat-containing protein</fullName>
    </submittedName>
</protein>
<dbReference type="RefSeq" id="WP_091308201.1">
    <property type="nucleotide sequence ID" value="NZ_FNSO01000004.1"/>
</dbReference>
<dbReference type="Pfam" id="PF13424">
    <property type="entry name" value="TPR_12"/>
    <property type="match status" value="1"/>
</dbReference>
<dbReference type="InterPro" id="IPR053137">
    <property type="entry name" value="NLR-like"/>
</dbReference>
<evidence type="ECO:0000313" key="2">
    <source>
        <dbReference type="Proteomes" id="UP000199622"/>
    </source>
</evidence>
<dbReference type="PANTHER" id="PTHR46082">
    <property type="entry name" value="ATP/GTP-BINDING PROTEIN-RELATED"/>
    <property type="match status" value="1"/>
</dbReference>
<dbReference type="SUPFAM" id="SSF48452">
    <property type="entry name" value="TPR-like"/>
    <property type="match status" value="2"/>
</dbReference>
<dbReference type="AlphaFoldDB" id="A0A1H4RP88"/>
<name>A0A1H4RP88_9PSEU</name>
<dbReference type="Proteomes" id="UP000199622">
    <property type="component" value="Unassembled WGS sequence"/>
</dbReference>
<accession>A0A1H4RP88</accession>
<organism evidence="1 2">
    <name type="scientific">Amycolatopsis tolypomycina</name>
    <dbReference type="NCBI Taxonomy" id="208445"/>
    <lineage>
        <taxon>Bacteria</taxon>
        <taxon>Bacillati</taxon>
        <taxon>Actinomycetota</taxon>
        <taxon>Actinomycetes</taxon>
        <taxon>Pseudonocardiales</taxon>
        <taxon>Pseudonocardiaceae</taxon>
        <taxon>Amycolatopsis</taxon>
    </lineage>
</organism>
<gene>
    <name evidence="1" type="ORF">SAMN04489727_3394</name>
</gene>
<reference evidence="2" key="1">
    <citation type="submission" date="2016-10" db="EMBL/GenBank/DDBJ databases">
        <authorList>
            <person name="Varghese N."/>
            <person name="Submissions S."/>
        </authorList>
    </citation>
    <scope>NUCLEOTIDE SEQUENCE [LARGE SCALE GENOMIC DNA]</scope>
    <source>
        <strain evidence="2">DSM 44544</strain>
    </source>
</reference>
<dbReference type="InterPro" id="IPR011990">
    <property type="entry name" value="TPR-like_helical_dom_sf"/>
</dbReference>
<keyword evidence="2" id="KW-1185">Reference proteome</keyword>
<dbReference type="Gene3D" id="1.25.40.10">
    <property type="entry name" value="Tetratricopeptide repeat domain"/>
    <property type="match status" value="2"/>
</dbReference>
<proteinExistence type="predicted"/>
<dbReference type="PANTHER" id="PTHR46082:SF6">
    <property type="entry name" value="AAA+ ATPASE DOMAIN-CONTAINING PROTEIN-RELATED"/>
    <property type="match status" value="1"/>
</dbReference>
<sequence length="341" mass="36800">MSVDRLRGEIAWLGAKLQRRRRQDDLTALDLRDQIADRLAELRDPGTEAWLRALVADQARVFGARHHATLGSWFLIAARCSQTGRVDEALELFASVRAAYAYVHGPDHDAVVHCGYAIATALFDAGRYAAAIDAFRALGFTADVARAQVKLARFDEAEQTLRAVPPEEAAFVRATIQAELGAPGPLIERTRALPAAGTEDPEAARMWLAYGLLLAGEAAEAADLASAVVTSRVTHPGPDDRLTWEARVLLARALAETDRLADAEHYARAALDAAPLPPGHPVLLHALATVARVHYRREKWAVAVETYEFAVEGFKTVLGAGHPYTLKAAEALAAAREAAGL</sequence>
<dbReference type="STRING" id="208445.SAMN04489727_3394"/>
<dbReference type="EMBL" id="FNSO01000004">
    <property type="protein sequence ID" value="SEC33710.1"/>
    <property type="molecule type" value="Genomic_DNA"/>
</dbReference>
<dbReference type="OrthoDB" id="3610573at2"/>
<evidence type="ECO:0000313" key="1">
    <source>
        <dbReference type="EMBL" id="SEC33710.1"/>
    </source>
</evidence>